<dbReference type="InterPro" id="IPR016181">
    <property type="entry name" value="Acyl_CoA_acyltransferase"/>
</dbReference>
<evidence type="ECO:0000313" key="2">
    <source>
        <dbReference type="Proteomes" id="UP000738359"/>
    </source>
</evidence>
<dbReference type="SUPFAM" id="SSF55729">
    <property type="entry name" value="Acyl-CoA N-acyltransferases (Nat)"/>
    <property type="match status" value="1"/>
</dbReference>
<proteinExistence type="predicted"/>
<dbReference type="OrthoDB" id="630895at2759"/>
<dbReference type="AlphaFoldDB" id="A0A9P6JE69"/>
<comment type="caution">
    <text evidence="1">The sequence shown here is derived from an EMBL/GenBank/DDBJ whole genome shotgun (WGS) entry which is preliminary data.</text>
</comment>
<reference evidence="1" key="1">
    <citation type="journal article" date="2020" name="Fungal Divers.">
        <title>Resolving the Mortierellaceae phylogeny through synthesis of multi-gene phylogenetics and phylogenomics.</title>
        <authorList>
            <person name="Vandepol N."/>
            <person name="Liber J."/>
            <person name="Desiro A."/>
            <person name="Na H."/>
            <person name="Kennedy M."/>
            <person name="Barry K."/>
            <person name="Grigoriev I.V."/>
            <person name="Miller A.N."/>
            <person name="O'Donnell K."/>
            <person name="Stajich J.E."/>
            <person name="Bonito G."/>
        </authorList>
    </citation>
    <scope>NUCLEOTIDE SEQUENCE</scope>
    <source>
        <strain evidence="1">CK1249</strain>
    </source>
</reference>
<dbReference type="EMBL" id="JAAAHY010000050">
    <property type="protein sequence ID" value="KAF9967923.1"/>
    <property type="molecule type" value="Genomic_DNA"/>
</dbReference>
<sequence length="100" mass="11340">MIQNKGMSADTGQGHAARMGKFLVQEIAHKDMDCDIVRAVSYKANMASRKVAERSGMYLELEKSIMIPKLGIYKDVCCYASHRDEATKEIKNTKVDYDYK</sequence>
<gene>
    <name evidence="1" type="ORF">BGZ70_007682</name>
</gene>
<organism evidence="1 2">
    <name type="scientific">Mortierella alpina</name>
    <name type="common">Oleaginous fungus</name>
    <name type="synonym">Mortierella renispora</name>
    <dbReference type="NCBI Taxonomy" id="64518"/>
    <lineage>
        <taxon>Eukaryota</taxon>
        <taxon>Fungi</taxon>
        <taxon>Fungi incertae sedis</taxon>
        <taxon>Mucoromycota</taxon>
        <taxon>Mortierellomycotina</taxon>
        <taxon>Mortierellomycetes</taxon>
        <taxon>Mortierellales</taxon>
        <taxon>Mortierellaceae</taxon>
        <taxon>Mortierella</taxon>
    </lineage>
</organism>
<dbReference type="Proteomes" id="UP000738359">
    <property type="component" value="Unassembled WGS sequence"/>
</dbReference>
<accession>A0A9P6JE69</accession>
<keyword evidence="2" id="KW-1185">Reference proteome</keyword>
<name>A0A9P6JE69_MORAP</name>
<protein>
    <submittedName>
        <fullName evidence="1">Uncharacterized protein</fullName>
    </submittedName>
</protein>
<evidence type="ECO:0000313" key="1">
    <source>
        <dbReference type="EMBL" id="KAF9967923.1"/>
    </source>
</evidence>
<dbReference type="Gene3D" id="3.40.630.30">
    <property type="match status" value="1"/>
</dbReference>